<dbReference type="GO" id="GO:0006310">
    <property type="term" value="P:DNA recombination"/>
    <property type="evidence" value="ECO:0007669"/>
    <property type="project" value="UniProtKB-UniRule"/>
</dbReference>
<keyword evidence="8" id="KW-0378">Hydrolase</keyword>
<protein>
    <recommendedName>
        <fullName evidence="6">Holliday junction branch migration complex subunit RuvA</fullName>
    </recommendedName>
</protein>
<feature type="domain" description="Holliday junction DNA helicase RuvA C-terminal" evidence="7">
    <location>
        <begin position="143"/>
        <end position="190"/>
    </location>
</feature>
<dbReference type="EMBL" id="CP021991">
    <property type="protein sequence ID" value="ASD30110.1"/>
    <property type="molecule type" value="Genomic_DNA"/>
</dbReference>
<comment type="function">
    <text evidence="6">The RuvA-RuvB-RuvC complex processes Holliday junction (HJ) DNA during genetic recombination and DNA repair, while the RuvA-RuvB complex plays an important role in the rescue of blocked DNA replication forks via replication fork reversal (RFR). RuvA specifically binds to HJ cruciform DNA, conferring on it an open structure. The RuvB hexamer acts as an ATP-dependent pump, pulling dsDNA into and through the RuvAB complex. HJ branch migration allows RuvC to scan DNA until it finds its consensus sequence, where it cleaves and resolves the cruciform DNA.</text>
</comment>
<name>A0AAC9X809_UREPR</name>
<dbReference type="Pfam" id="PF14520">
    <property type="entry name" value="HHH_5"/>
    <property type="match status" value="1"/>
</dbReference>
<keyword evidence="8" id="KW-0067">ATP-binding</keyword>
<reference evidence="8 9" key="1">
    <citation type="submission" date="2017-06" db="EMBL/GenBank/DDBJ databases">
        <title>Genome Sequencing and Comparative Genomics Analysis of Five Ureaplasma Urealyticums with Different Drug Resistance.</title>
        <authorList>
            <person name="Ma L."/>
            <person name="Jia T."/>
        </authorList>
    </citation>
    <scope>NUCLEOTIDE SEQUENCE [LARGE SCALE GENOMIC DNA]</scope>
    <source>
        <strain evidence="9">hebnu uu3</strain>
    </source>
</reference>
<keyword evidence="4 6" id="KW-0233">DNA recombination</keyword>
<dbReference type="GeneID" id="29672569"/>
<sequence>MNYLIFKVIYANANIVVGEHNFIGYQIRIPKDYELEINKFCKLYLYEYISIMPNKNLIIKDLYGFRTYNERLLFIDLISINSIGPKTAINILKYDIDTIIDAIATKNIDYLITIKGINQRNANLICDQLNYKYINKVNDKNNWAKELSIGLENLGYTKKDIEYAITKVKINSQQDIDISEIISSAIKEISLRHEN</sequence>
<comment type="subunit">
    <text evidence="6">Homotetramer. Forms an RuvA(8)-RuvB(12)-Holliday junction (HJ) complex. HJ DNA is sandwiched between 2 RuvA tetramers; dsDNA enters through RuvA and exits via RuvB. An RuvB hexamer assembles on each DNA strand where it exits the tetramer. Each RuvB hexamer is contacted by two RuvA subunits (via domain III) on 2 adjacent RuvB subunits; this complex drives branch migration. In the full resolvosome a probable DNA-RuvA(4)-RuvB(12)-RuvC(2) complex forms which resolves the HJ.</text>
</comment>
<dbReference type="GO" id="GO:0006281">
    <property type="term" value="P:DNA repair"/>
    <property type="evidence" value="ECO:0007669"/>
    <property type="project" value="UniProtKB-UniRule"/>
</dbReference>
<organism evidence="8 9">
    <name type="scientific">Ureaplasma parvum</name>
    <name type="common">Ureaplasma urealyticum biotype 1</name>
    <dbReference type="NCBI Taxonomy" id="134821"/>
    <lineage>
        <taxon>Bacteria</taxon>
        <taxon>Bacillati</taxon>
        <taxon>Mycoplasmatota</taxon>
        <taxon>Mycoplasmoidales</taxon>
        <taxon>Mycoplasmoidaceae</taxon>
        <taxon>Ureaplasma</taxon>
    </lineage>
</organism>
<feature type="region of interest" description="Domain III" evidence="6">
    <location>
        <begin position="145"/>
        <end position="195"/>
    </location>
</feature>
<evidence type="ECO:0000256" key="1">
    <source>
        <dbReference type="ARBA" id="ARBA00022490"/>
    </source>
</evidence>
<comment type="caution">
    <text evidence="6">Lacks conserved residue(s) required for the propagation of feature annotation.</text>
</comment>
<dbReference type="SMR" id="A0AAC9X809"/>
<dbReference type="InterPro" id="IPR011114">
    <property type="entry name" value="RuvA_C"/>
</dbReference>
<dbReference type="AlphaFoldDB" id="A0AAC9X809"/>
<keyword evidence="3 6" id="KW-0238">DNA-binding</keyword>
<dbReference type="InterPro" id="IPR000085">
    <property type="entry name" value="RuvA"/>
</dbReference>
<dbReference type="GO" id="GO:0005737">
    <property type="term" value="C:cytoplasm"/>
    <property type="evidence" value="ECO:0007669"/>
    <property type="project" value="UniProtKB-SubCell"/>
</dbReference>
<comment type="domain">
    <text evidence="6">Has three domains with a flexible linker between the domains II and III and assumes an 'L' shape. Domain III is highly mobile and contacts RuvB.</text>
</comment>
<dbReference type="GO" id="GO:0048476">
    <property type="term" value="C:Holliday junction resolvase complex"/>
    <property type="evidence" value="ECO:0007669"/>
    <property type="project" value="UniProtKB-UniRule"/>
</dbReference>
<dbReference type="GO" id="GO:0005524">
    <property type="term" value="F:ATP binding"/>
    <property type="evidence" value="ECO:0007669"/>
    <property type="project" value="InterPro"/>
</dbReference>
<evidence type="ECO:0000256" key="2">
    <source>
        <dbReference type="ARBA" id="ARBA00022763"/>
    </source>
</evidence>
<dbReference type="NCBIfam" id="TIGR00084">
    <property type="entry name" value="ruvA"/>
    <property type="match status" value="1"/>
</dbReference>
<dbReference type="GO" id="GO:0000400">
    <property type="term" value="F:four-way junction DNA binding"/>
    <property type="evidence" value="ECO:0007669"/>
    <property type="project" value="UniProtKB-UniRule"/>
</dbReference>
<proteinExistence type="inferred from homology"/>
<keyword evidence="8" id="KW-0547">Nucleotide-binding</keyword>
<keyword evidence="5 6" id="KW-0234">DNA repair</keyword>
<comment type="subcellular location">
    <subcellularLocation>
        <location evidence="6">Cytoplasm</location>
    </subcellularLocation>
</comment>
<evidence type="ECO:0000313" key="8">
    <source>
        <dbReference type="EMBL" id="ASD30110.1"/>
    </source>
</evidence>
<keyword evidence="8" id="KW-0347">Helicase</keyword>
<dbReference type="Pfam" id="PF07499">
    <property type="entry name" value="RuvA_C"/>
    <property type="match status" value="1"/>
</dbReference>
<evidence type="ECO:0000259" key="7">
    <source>
        <dbReference type="Pfam" id="PF07499"/>
    </source>
</evidence>
<dbReference type="OMA" id="EIWDENE"/>
<evidence type="ECO:0000313" key="9">
    <source>
        <dbReference type="Proteomes" id="UP000197054"/>
    </source>
</evidence>
<keyword evidence="2 6" id="KW-0227">DNA damage</keyword>
<dbReference type="CDD" id="cd14332">
    <property type="entry name" value="UBA_RuvA_C"/>
    <property type="match status" value="1"/>
</dbReference>
<evidence type="ECO:0000256" key="4">
    <source>
        <dbReference type="ARBA" id="ARBA00023172"/>
    </source>
</evidence>
<dbReference type="RefSeq" id="WP_006688612.1">
    <property type="nucleotide sequence ID" value="NZ_CAMQQM010000004.1"/>
</dbReference>
<comment type="similarity">
    <text evidence="6">Belongs to the RuvA family.</text>
</comment>
<dbReference type="SUPFAM" id="SSF47781">
    <property type="entry name" value="RuvA domain 2-like"/>
    <property type="match status" value="1"/>
</dbReference>
<evidence type="ECO:0000256" key="3">
    <source>
        <dbReference type="ARBA" id="ARBA00023125"/>
    </source>
</evidence>
<dbReference type="Proteomes" id="UP000197054">
    <property type="component" value="Chromosome"/>
</dbReference>
<dbReference type="InterPro" id="IPR010994">
    <property type="entry name" value="RuvA_2-like"/>
</dbReference>
<gene>
    <name evidence="6" type="primary">ruvA</name>
    <name evidence="8" type="ORF">CEG42_02715</name>
</gene>
<dbReference type="GO" id="GO:0009379">
    <property type="term" value="C:Holliday junction helicase complex"/>
    <property type="evidence" value="ECO:0007669"/>
    <property type="project" value="InterPro"/>
</dbReference>
<dbReference type="GO" id="GO:0009378">
    <property type="term" value="F:four-way junction helicase activity"/>
    <property type="evidence" value="ECO:0007669"/>
    <property type="project" value="InterPro"/>
</dbReference>
<evidence type="ECO:0000256" key="5">
    <source>
        <dbReference type="ARBA" id="ARBA00023204"/>
    </source>
</evidence>
<evidence type="ECO:0000256" key="6">
    <source>
        <dbReference type="HAMAP-Rule" id="MF_00031"/>
    </source>
</evidence>
<accession>A0AAC9X809</accession>
<dbReference type="HAMAP" id="MF_00031">
    <property type="entry name" value="DNA_HJ_migration_RuvA"/>
    <property type="match status" value="1"/>
</dbReference>
<dbReference type="Gene3D" id="1.10.150.20">
    <property type="entry name" value="5' to 3' exonuclease, C-terminal subdomain"/>
    <property type="match status" value="1"/>
</dbReference>
<keyword evidence="1 6" id="KW-0963">Cytoplasm</keyword>